<keyword evidence="3" id="KW-1185">Reference proteome</keyword>
<gene>
    <name evidence="2" type="ORF">SAMN05216551_102202</name>
</gene>
<feature type="domain" description="G" evidence="1">
    <location>
        <begin position="33"/>
        <end position="142"/>
    </location>
</feature>
<protein>
    <submittedName>
        <fullName evidence="2">50S ribosome-binding GTPase</fullName>
    </submittedName>
</protein>
<accession>A0A1H2PKQ1</accession>
<dbReference type="InterPro" id="IPR027417">
    <property type="entry name" value="P-loop_NTPase"/>
</dbReference>
<dbReference type="GO" id="GO:0005737">
    <property type="term" value="C:cytoplasm"/>
    <property type="evidence" value="ECO:0007669"/>
    <property type="project" value="TreeGrafter"/>
</dbReference>
<name>A0A1H2PKQ1_9BURK</name>
<dbReference type="AlphaFoldDB" id="A0A1H2PKQ1"/>
<dbReference type="Pfam" id="PF01926">
    <property type="entry name" value="MMR_HSR1"/>
    <property type="match status" value="1"/>
</dbReference>
<dbReference type="STRING" id="1770053.SAMN05216551_102202"/>
<dbReference type="PANTHER" id="PTHR42714">
    <property type="entry name" value="TRNA MODIFICATION GTPASE GTPBP3"/>
    <property type="match status" value="1"/>
</dbReference>
<dbReference type="Proteomes" id="UP000243719">
    <property type="component" value="Unassembled WGS sequence"/>
</dbReference>
<dbReference type="SUPFAM" id="SSF52540">
    <property type="entry name" value="P-loop containing nucleoside triphosphate hydrolases"/>
    <property type="match status" value="1"/>
</dbReference>
<reference evidence="3" key="1">
    <citation type="submission" date="2016-09" db="EMBL/GenBank/DDBJ databases">
        <authorList>
            <person name="Varghese N."/>
            <person name="Submissions S."/>
        </authorList>
    </citation>
    <scope>NUCLEOTIDE SEQUENCE [LARGE SCALE GENOMIC DNA]</scope>
    <source>
        <strain evidence="3">JS23</strain>
    </source>
</reference>
<dbReference type="InterPro" id="IPR006073">
    <property type="entry name" value="GTP-bd"/>
</dbReference>
<dbReference type="Gene3D" id="3.40.50.300">
    <property type="entry name" value="P-loop containing nucleotide triphosphate hydrolases"/>
    <property type="match status" value="1"/>
</dbReference>
<evidence type="ECO:0000259" key="1">
    <source>
        <dbReference type="Pfam" id="PF01926"/>
    </source>
</evidence>
<dbReference type="GO" id="GO:0002098">
    <property type="term" value="P:tRNA wobble uridine modification"/>
    <property type="evidence" value="ECO:0007669"/>
    <property type="project" value="TreeGrafter"/>
</dbReference>
<organism evidence="2 3">
    <name type="scientific">Chitinasiproducens palmae</name>
    <dbReference type="NCBI Taxonomy" id="1770053"/>
    <lineage>
        <taxon>Bacteria</taxon>
        <taxon>Pseudomonadati</taxon>
        <taxon>Pseudomonadota</taxon>
        <taxon>Betaproteobacteria</taxon>
        <taxon>Burkholderiales</taxon>
        <taxon>Burkholderiaceae</taxon>
        <taxon>Chitinasiproducens</taxon>
    </lineage>
</organism>
<evidence type="ECO:0000313" key="2">
    <source>
        <dbReference type="EMBL" id="SDV47026.1"/>
    </source>
</evidence>
<proteinExistence type="predicted"/>
<dbReference type="PANTHER" id="PTHR42714:SF2">
    <property type="entry name" value="TRNA MODIFICATION GTPASE GTPBP3, MITOCHONDRIAL"/>
    <property type="match status" value="1"/>
</dbReference>
<dbReference type="EMBL" id="FNLO01000002">
    <property type="protein sequence ID" value="SDV47026.1"/>
    <property type="molecule type" value="Genomic_DNA"/>
</dbReference>
<evidence type="ECO:0000313" key="3">
    <source>
        <dbReference type="Proteomes" id="UP000243719"/>
    </source>
</evidence>
<dbReference type="RefSeq" id="WP_170845011.1">
    <property type="nucleotide sequence ID" value="NZ_FNLO01000002.1"/>
</dbReference>
<dbReference type="GO" id="GO:0030488">
    <property type="term" value="P:tRNA methylation"/>
    <property type="evidence" value="ECO:0007669"/>
    <property type="project" value="TreeGrafter"/>
</dbReference>
<sequence length="413" mass="45338">MTDANGDVLRVLPHRADALARLGMLLRNGEPVVTVVGKYNHGKSRLLNELVGSEVFAVADRRETVRLADTLHEGVLWLDAPGLDADVASGDDRQALHAAWLHADVRLFVHAAKEGELDAAELTLLGQLLADAAQTQRQTIFVLSQIDQLPGDDELDQVVGNIARQVPGLTIQRISSTRFRKGQQDGKRLLIEQSDMPSLLRRIQEAVAATPAARVHETSLLLGELTDEVAALLHETDAALGRDRERQHRQRQAFDLGLSKVIGKVSRDIESMLASLGQDHAVIPDKAKDAYRLTAGKVERARIQVAYSRACIEIDAFLAGQGVVTIPTDQETVARALNTVVVAVMGVSVKFRDDLRKIFSSLTGRERLQREFARYYELSRDRKALAARIDAAAASLAALTRAMDALRRLERNG</sequence>
<dbReference type="GO" id="GO:0005525">
    <property type="term" value="F:GTP binding"/>
    <property type="evidence" value="ECO:0007669"/>
    <property type="project" value="InterPro"/>
</dbReference>